<dbReference type="STRING" id="1121945.GCA_000421805_02934"/>
<dbReference type="EMBL" id="NEDJ01000019">
    <property type="protein sequence ID" value="OSP07913.1"/>
    <property type="molecule type" value="Genomic_DNA"/>
</dbReference>
<evidence type="ECO:0000313" key="4">
    <source>
        <dbReference type="EMBL" id="OSP07913.1"/>
    </source>
</evidence>
<proteinExistence type="predicted"/>
<dbReference type="RefSeq" id="WP_049933009.1">
    <property type="nucleotide sequence ID" value="NZ_ATXS01000019.1"/>
</dbReference>
<evidence type="ECO:0000256" key="2">
    <source>
        <dbReference type="SAM" id="MobiDB-lite"/>
    </source>
</evidence>
<protein>
    <recommendedName>
        <fullName evidence="3">DUF7260 domain-containing protein</fullName>
    </recommendedName>
</protein>
<feature type="coiled-coil region" evidence="1">
    <location>
        <begin position="127"/>
        <end position="154"/>
    </location>
</feature>
<accession>A0A1X4H8B1</accession>
<dbReference type="AlphaFoldDB" id="A0A1X4H8B1"/>
<dbReference type="InterPro" id="IPR055684">
    <property type="entry name" value="DUF7260"/>
</dbReference>
<organism evidence="4 5">
    <name type="scientific">Halorubrum ezzemoulense DSM 17463</name>
    <dbReference type="NCBI Taxonomy" id="1121945"/>
    <lineage>
        <taxon>Archaea</taxon>
        <taxon>Methanobacteriati</taxon>
        <taxon>Methanobacteriota</taxon>
        <taxon>Stenosarchaea group</taxon>
        <taxon>Halobacteria</taxon>
        <taxon>Halobacteriales</taxon>
        <taxon>Haloferacaceae</taxon>
        <taxon>Halorubrum</taxon>
    </lineage>
</organism>
<comment type="caution">
    <text evidence="4">The sequence shown here is derived from an EMBL/GenBank/DDBJ whole genome shotgun (WGS) entry which is preliminary data.</text>
</comment>
<evidence type="ECO:0000313" key="5">
    <source>
        <dbReference type="Proteomes" id="UP000193587"/>
    </source>
</evidence>
<reference evidence="4 5" key="1">
    <citation type="submission" date="2017-04" db="EMBL/GenBank/DDBJ databases">
        <title>MLSA of the genus Halorubrum.</title>
        <authorList>
            <person name="De La Haba R."/>
            <person name="Sanchez-Porro C."/>
            <person name="Infante-Dominguez C."/>
            <person name="Ventosa A."/>
        </authorList>
    </citation>
    <scope>NUCLEOTIDE SEQUENCE [LARGE SCALE GENOMIC DNA]</scope>
    <source>
        <strain evidence="4 5">DSM 17463</strain>
    </source>
</reference>
<dbReference type="Pfam" id="PF23921">
    <property type="entry name" value="DUF7260"/>
    <property type="match status" value="1"/>
</dbReference>
<feature type="domain" description="DUF7260" evidence="3">
    <location>
        <begin position="5"/>
        <end position="252"/>
    </location>
</feature>
<dbReference type="eggNOG" id="arCOG06167">
    <property type="taxonomic scope" value="Archaea"/>
</dbReference>
<evidence type="ECO:0000256" key="1">
    <source>
        <dbReference type="SAM" id="Coils"/>
    </source>
</evidence>
<evidence type="ECO:0000259" key="3">
    <source>
        <dbReference type="Pfam" id="PF23921"/>
    </source>
</evidence>
<feature type="region of interest" description="Disordered" evidence="2">
    <location>
        <begin position="36"/>
        <end position="68"/>
    </location>
</feature>
<name>A0A1X4H8B1_HALEZ</name>
<dbReference type="Proteomes" id="UP000193587">
    <property type="component" value="Unassembled WGS sequence"/>
</dbReference>
<gene>
    <name evidence="4" type="ORF">B9H04_07465</name>
</gene>
<keyword evidence="1" id="KW-0175">Coiled coil</keyword>
<sequence length="263" mass="29227">MVVDTYIEQARTCARSEQDAIAEMRDAYEAFIRRVQKQQPEQTPSSAAGLTTAGGVTHLSADSSSTDGCRPVRKAFAETIRPHSVADLDETESLLETIREEFTDAIAVALAPTTEASFTPDLKRMVLTEAQARRAEATALRKALEREEAHLDEAGVVVDDIIAWIVNANQTPLTDLGFDALQQRHETLTDHRDRCEEMAYDRQAFLEATTNNGVDVGVRHRSLMPYLYQDFPVDHPVLATVATLDETCQKCQRTVRDHLVRGG</sequence>
<feature type="compositionally biased region" description="Polar residues" evidence="2">
    <location>
        <begin position="37"/>
        <end position="49"/>
    </location>
</feature>